<dbReference type="SUPFAM" id="SSF88659">
    <property type="entry name" value="Sigma3 and sigma4 domains of RNA polymerase sigma factors"/>
    <property type="match status" value="1"/>
</dbReference>
<evidence type="ECO:0000259" key="5">
    <source>
        <dbReference type="Pfam" id="PF04542"/>
    </source>
</evidence>
<evidence type="ECO:0000256" key="2">
    <source>
        <dbReference type="ARBA" id="ARBA00023015"/>
    </source>
</evidence>
<evidence type="ECO:0000313" key="7">
    <source>
        <dbReference type="EMBL" id="GGD56015.1"/>
    </source>
</evidence>
<dbReference type="InterPro" id="IPR014284">
    <property type="entry name" value="RNA_pol_sigma-70_dom"/>
</dbReference>
<keyword evidence="8" id="KW-1185">Reference proteome</keyword>
<dbReference type="Proteomes" id="UP000625780">
    <property type="component" value="Unassembled WGS sequence"/>
</dbReference>
<dbReference type="Gene3D" id="1.10.10.10">
    <property type="entry name" value="Winged helix-like DNA-binding domain superfamily/Winged helix DNA-binding domain"/>
    <property type="match status" value="1"/>
</dbReference>
<dbReference type="InterPro" id="IPR013249">
    <property type="entry name" value="RNA_pol_sigma70_r4_t2"/>
</dbReference>
<dbReference type="EMBL" id="BMFH01000002">
    <property type="protein sequence ID" value="GGD56015.1"/>
    <property type="molecule type" value="Genomic_DNA"/>
</dbReference>
<name>A0ABQ1R2S6_9FLAO</name>
<dbReference type="SUPFAM" id="SSF88946">
    <property type="entry name" value="Sigma2 domain of RNA polymerase sigma factors"/>
    <property type="match status" value="1"/>
</dbReference>
<dbReference type="InterPro" id="IPR039425">
    <property type="entry name" value="RNA_pol_sigma-70-like"/>
</dbReference>
<keyword evidence="4" id="KW-0804">Transcription</keyword>
<dbReference type="PANTHER" id="PTHR43133:SF46">
    <property type="entry name" value="RNA POLYMERASE SIGMA-70 FACTOR ECF SUBFAMILY"/>
    <property type="match status" value="1"/>
</dbReference>
<organism evidence="7 8">
    <name type="scientific">Muriicola marianensis</name>
    <dbReference type="NCBI Taxonomy" id="1324801"/>
    <lineage>
        <taxon>Bacteria</taxon>
        <taxon>Pseudomonadati</taxon>
        <taxon>Bacteroidota</taxon>
        <taxon>Flavobacteriia</taxon>
        <taxon>Flavobacteriales</taxon>
        <taxon>Flavobacteriaceae</taxon>
        <taxon>Muriicola</taxon>
    </lineage>
</organism>
<protein>
    <submittedName>
        <fullName evidence="7">RNA polymerase subunit sigma-24</fullName>
    </submittedName>
</protein>
<sequence length="174" mass="20875">MTRELHENVCKDDTFKRLHELYAAELHNYLYYKYGETCNPDDKTQDAFITLWENCKKVAFSKARAFLYKVANNNVLNDIKHHKVVLRYRSEKPADITREDPEFLMQKEEYFRKYQQVLAKLTEEQRVAFLLNKVEGKKHEEIAELLGVTRKVVEYRIYSAFGILKEELENFRIK</sequence>
<evidence type="ECO:0000256" key="3">
    <source>
        <dbReference type="ARBA" id="ARBA00023082"/>
    </source>
</evidence>
<comment type="similarity">
    <text evidence="1">Belongs to the sigma-70 factor family. ECF subfamily.</text>
</comment>
<evidence type="ECO:0000256" key="1">
    <source>
        <dbReference type="ARBA" id="ARBA00010641"/>
    </source>
</evidence>
<accession>A0ABQ1R2S6</accession>
<evidence type="ECO:0000256" key="4">
    <source>
        <dbReference type="ARBA" id="ARBA00023163"/>
    </source>
</evidence>
<dbReference type="PANTHER" id="PTHR43133">
    <property type="entry name" value="RNA POLYMERASE ECF-TYPE SIGMA FACTO"/>
    <property type="match status" value="1"/>
</dbReference>
<evidence type="ECO:0000313" key="8">
    <source>
        <dbReference type="Proteomes" id="UP000625780"/>
    </source>
</evidence>
<gene>
    <name evidence="7" type="ORF">GCM10011361_23230</name>
</gene>
<comment type="caution">
    <text evidence="7">The sequence shown here is derived from an EMBL/GenBank/DDBJ whole genome shotgun (WGS) entry which is preliminary data.</text>
</comment>
<dbReference type="InterPro" id="IPR007627">
    <property type="entry name" value="RNA_pol_sigma70_r2"/>
</dbReference>
<keyword evidence="3" id="KW-0731">Sigma factor</keyword>
<dbReference type="Gene3D" id="1.10.1740.10">
    <property type="match status" value="1"/>
</dbReference>
<dbReference type="InterPro" id="IPR013325">
    <property type="entry name" value="RNA_pol_sigma_r2"/>
</dbReference>
<keyword evidence="2" id="KW-0805">Transcription regulation</keyword>
<proteinExistence type="inferred from homology"/>
<dbReference type="NCBIfam" id="TIGR02937">
    <property type="entry name" value="sigma70-ECF"/>
    <property type="match status" value="1"/>
</dbReference>
<dbReference type="Pfam" id="PF04542">
    <property type="entry name" value="Sigma70_r2"/>
    <property type="match status" value="1"/>
</dbReference>
<dbReference type="Pfam" id="PF08281">
    <property type="entry name" value="Sigma70_r4_2"/>
    <property type="match status" value="1"/>
</dbReference>
<dbReference type="RefSeq" id="WP_188370941.1">
    <property type="nucleotide sequence ID" value="NZ_BMFH01000002.1"/>
</dbReference>
<dbReference type="InterPro" id="IPR013324">
    <property type="entry name" value="RNA_pol_sigma_r3/r4-like"/>
</dbReference>
<evidence type="ECO:0000259" key="6">
    <source>
        <dbReference type="Pfam" id="PF08281"/>
    </source>
</evidence>
<feature type="domain" description="RNA polymerase sigma-70 region 2" evidence="5">
    <location>
        <begin position="19"/>
        <end position="82"/>
    </location>
</feature>
<reference evidence="8" key="1">
    <citation type="journal article" date="2019" name="Int. J. Syst. Evol. Microbiol.">
        <title>The Global Catalogue of Microorganisms (GCM) 10K type strain sequencing project: providing services to taxonomists for standard genome sequencing and annotation.</title>
        <authorList>
            <consortium name="The Broad Institute Genomics Platform"/>
            <consortium name="The Broad Institute Genome Sequencing Center for Infectious Disease"/>
            <person name="Wu L."/>
            <person name="Ma J."/>
        </authorList>
    </citation>
    <scope>NUCLEOTIDE SEQUENCE [LARGE SCALE GENOMIC DNA]</scope>
    <source>
        <strain evidence="8">CGMCC 1.12606</strain>
    </source>
</reference>
<dbReference type="InterPro" id="IPR036388">
    <property type="entry name" value="WH-like_DNA-bd_sf"/>
</dbReference>
<feature type="domain" description="RNA polymerase sigma factor 70 region 4 type 2" evidence="6">
    <location>
        <begin position="113"/>
        <end position="159"/>
    </location>
</feature>